<dbReference type="InterPro" id="IPR010610">
    <property type="entry name" value="EryCIII-like_C"/>
</dbReference>
<dbReference type="Proteomes" id="UP000627292">
    <property type="component" value="Unassembled WGS sequence"/>
</dbReference>
<evidence type="ECO:0000313" key="3">
    <source>
        <dbReference type="Proteomes" id="UP000627292"/>
    </source>
</evidence>
<dbReference type="GO" id="GO:0017000">
    <property type="term" value="P:antibiotic biosynthetic process"/>
    <property type="evidence" value="ECO:0007669"/>
    <property type="project" value="UniProtKB-ARBA"/>
</dbReference>
<proteinExistence type="predicted"/>
<protein>
    <submittedName>
        <fullName evidence="2">Glycosyl transferase</fullName>
    </submittedName>
</protein>
<dbReference type="CDD" id="cd03784">
    <property type="entry name" value="GT1_Gtf-like"/>
    <property type="match status" value="1"/>
</dbReference>
<dbReference type="InterPro" id="IPR050426">
    <property type="entry name" value="Glycosyltransferase_28"/>
</dbReference>
<name>A0A917J2X1_9BACT</name>
<evidence type="ECO:0000313" key="2">
    <source>
        <dbReference type="EMBL" id="GGH79126.1"/>
    </source>
</evidence>
<dbReference type="AlphaFoldDB" id="A0A917J2X1"/>
<dbReference type="Pfam" id="PF06722">
    <property type="entry name" value="EryCIII-like_C"/>
    <property type="match status" value="1"/>
</dbReference>
<accession>A0A917J2X1</accession>
<gene>
    <name evidence="2" type="ORF">GCM10011379_48020</name>
</gene>
<dbReference type="PANTHER" id="PTHR48050">
    <property type="entry name" value="STEROL 3-BETA-GLUCOSYLTRANSFERASE"/>
    <property type="match status" value="1"/>
</dbReference>
<dbReference type="RefSeq" id="WP_229687998.1">
    <property type="nucleotide sequence ID" value="NZ_BMIB01000005.1"/>
</dbReference>
<organism evidence="2 3">
    <name type="scientific">Filimonas zeae</name>
    <dbReference type="NCBI Taxonomy" id="1737353"/>
    <lineage>
        <taxon>Bacteria</taxon>
        <taxon>Pseudomonadati</taxon>
        <taxon>Bacteroidota</taxon>
        <taxon>Chitinophagia</taxon>
        <taxon>Chitinophagales</taxon>
        <taxon>Chitinophagaceae</taxon>
        <taxon>Filimonas</taxon>
    </lineage>
</organism>
<keyword evidence="2" id="KW-0808">Transferase</keyword>
<reference evidence="2" key="2">
    <citation type="submission" date="2020-09" db="EMBL/GenBank/DDBJ databases">
        <authorList>
            <person name="Sun Q."/>
            <person name="Zhou Y."/>
        </authorList>
    </citation>
    <scope>NUCLEOTIDE SEQUENCE</scope>
    <source>
        <strain evidence="2">CGMCC 1.15290</strain>
    </source>
</reference>
<reference evidence="2" key="1">
    <citation type="journal article" date="2014" name="Int. J. Syst. Evol. Microbiol.">
        <title>Complete genome sequence of Corynebacterium casei LMG S-19264T (=DSM 44701T), isolated from a smear-ripened cheese.</title>
        <authorList>
            <consortium name="US DOE Joint Genome Institute (JGI-PGF)"/>
            <person name="Walter F."/>
            <person name="Albersmeier A."/>
            <person name="Kalinowski J."/>
            <person name="Ruckert C."/>
        </authorList>
    </citation>
    <scope>NUCLEOTIDE SEQUENCE</scope>
    <source>
        <strain evidence="2">CGMCC 1.15290</strain>
    </source>
</reference>
<dbReference type="GO" id="GO:0016758">
    <property type="term" value="F:hexosyltransferase activity"/>
    <property type="evidence" value="ECO:0007669"/>
    <property type="project" value="UniProtKB-ARBA"/>
</dbReference>
<keyword evidence="3" id="KW-1185">Reference proteome</keyword>
<feature type="domain" description="Erythromycin biosynthesis protein CIII-like C-terminal" evidence="1">
    <location>
        <begin position="264"/>
        <end position="376"/>
    </location>
</feature>
<dbReference type="InterPro" id="IPR002213">
    <property type="entry name" value="UDP_glucos_trans"/>
</dbReference>
<evidence type="ECO:0000259" key="1">
    <source>
        <dbReference type="Pfam" id="PF06722"/>
    </source>
</evidence>
<sequence length="401" mass="44471">MAKFLFVVPPFFGHISPTLSVGASLLAKGHEVLWVGITDLADEYIPEGGRFLVPHRELEPHRAEINRILRRQDDGAALSGPQVLKLALEETYIPFAQMMREGLMRLIDEHKPDVIINDCITFAGGLCAYSKGIPYVTTTPVPPDVMGDALQAPKIFEWQQRLMRALQQEYGIYTDDFVMHSAQMNLVFTSESFARMPLAMPHMKFVGPVKGRPNHTFFDFNALDKVTTPKVFISLGTLLVDIRKAFFEKVIEAFRDEPLTIIAATDPAIIEDWPANFMVQNYVPQTRLMPFMDAVVCHGGFNTVNDALLNGLPLLVTPITYDHFHTAGLVVHSGAGLKLRYKRMRAEDLRAGVQTLLQDSAYKTASARVRDGFIAAGGNDQAVAYLEAFAASVTCNSTAIV</sequence>
<dbReference type="SUPFAM" id="SSF53756">
    <property type="entry name" value="UDP-Glycosyltransferase/glycogen phosphorylase"/>
    <property type="match status" value="1"/>
</dbReference>
<dbReference type="GO" id="GO:0008194">
    <property type="term" value="F:UDP-glycosyltransferase activity"/>
    <property type="evidence" value="ECO:0007669"/>
    <property type="project" value="InterPro"/>
</dbReference>
<comment type="caution">
    <text evidence="2">The sequence shown here is derived from an EMBL/GenBank/DDBJ whole genome shotgun (WGS) entry which is preliminary data.</text>
</comment>
<dbReference type="EMBL" id="BMIB01000005">
    <property type="protein sequence ID" value="GGH79126.1"/>
    <property type="molecule type" value="Genomic_DNA"/>
</dbReference>
<dbReference type="Gene3D" id="3.40.50.2000">
    <property type="entry name" value="Glycogen Phosphorylase B"/>
    <property type="match status" value="2"/>
</dbReference>
<dbReference type="PANTHER" id="PTHR48050:SF13">
    <property type="entry name" value="STEROL 3-BETA-GLUCOSYLTRANSFERASE UGT80A2"/>
    <property type="match status" value="1"/>
</dbReference>